<evidence type="ECO:0000256" key="3">
    <source>
        <dbReference type="PIRSR" id="PIRSR630564-1"/>
    </source>
</evidence>
<evidence type="ECO:0000313" key="8">
    <source>
        <dbReference type="WBParaSite" id="SBAD_0001001001-mRNA-1"/>
    </source>
</evidence>
<name>A0A183J1B4_9BILA</name>
<dbReference type="OrthoDB" id="271628at2759"/>
<dbReference type="InterPro" id="IPR016130">
    <property type="entry name" value="Tyr_Pase_AS"/>
</dbReference>
<dbReference type="PANTHER" id="PTHR10807:SF8">
    <property type="entry name" value="PHOSPHATIDYLINOSITOL-3-PHOSPHATE PHOSPHATASE"/>
    <property type="match status" value="1"/>
</dbReference>
<proteinExistence type="inferred from homology"/>
<dbReference type="GO" id="GO:0106018">
    <property type="term" value="F:phosphatidylinositol-3,5-bisphosphate phosphatase activity"/>
    <property type="evidence" value="ECO:0007669"/>
    <property type="project" value="TreeGrafter"/>
</dbReference>
<dbReference type="Proteomes" id="UP000270296">
    <property type="component" value="Unassembled WGS sequence"/>
</dbReference>
<dbReference type="SUPFAM" id="SSF52799">
    <property type="entry name" value="(Phosphotyrosine protein) phosphatases II"/>
    <property type="match status" value="1"/>
</dbReference>
<keyword evidence="2" id="KW-0443">Lipid metabolism</keyword>
<dbReference type="GO" id="GO:0005737">
    <property type="term" value="C:cytoplasm"/>
    <property type="evidence" value="ECO:0007669"/>
    <property type="project" value="TreeGrafter"/>
</dbReference>
<dbReference type="InterPro" id="IPR011993">
    <property type="entry name" value="PH-like_dom_sf"/>
</dbReference>
<keyword evidence="7" id="KW-1185">Reference proteome</keyword>
<dbReference type="GO" id="GO:0046856">
    <property type="term" value="P:phosphatidylinositol dephosphorylation"/>
    <property type="evidence" value="ECO:0007669"/>
    <property type="project" value="TreeGrafter"/>
</dbReference>
<comment type="similarity">
    <text evidence="1">Belongs to the protein-tyrosine phosphatase family. Non-receptor class myotubularin subfamily.</text>
</comment>
<evidence type="ECO:0000256" key="2">
    <source>
        <dbReference type="ARBA" id="ARBA00023098"/>
    </source>
</evidence>
<dbReference type="Gene3D" id="2.30.29.30">
    <property type="entry name" value="Pleckstrin-homology domain (PH domain)/Phosphotyrosine-binding domain (PTB)"/>
    <property type="match status" value="1"/>
</dbReference>
<dbReference type="InterPro" id="IPR029021">
    <property type="entry name" value="Prot-tyrosine_phosphatase-like"/>
</dbReference>
<evidence type="ECO:0000259" key="5">
    <source>
        <dbReference type="PROSITE" id="PS51339"/>
    </source>
</evidence>
<dbReference type="AlphaFoldDB" id="A0A183J1B4"/>
<protein>
    <submittedName>
        <fullName evidence="8">Phosphatidylinositol-3-phosphatase</fullName>
    </submittedName>
</protein>
<feature type="binding site" evidence="4">
    <location>
        <begin position="241"/>
        <end position="242"/>
    </location>
    <ligand>
        <name>substrate</name>
    </ligand>
</feature>
<dbReference type="PROSITE" id="PS51339">
    <property type="entry name" value="PPASE_MYOTUBULARIN"/>
    <property type="match status" value="1"/>
</dbReference>
<gene>
    <name evidence="6" type="ORF">SBAD_LOCUS9662</name>
</gene>
<evidence type="ECO:0000256" key="4">
    <source>
        <dbReference type="PIRSR" id="PIRSR630564-2"/>
    </source>
</evidence>
<feature type="domain" description="Myotubularin phosphatase" evidence="5">
    <location>
        <begin position="91"/>
        <end position="455"/>
    </location>
</feature>
<evidence type="ECO:0000313" key="6">
    <source>
        <dbReference type="EMBL" id="VDP24753.1"/>
    </source>
</evidence>
<dbReference type="InterPro" id="IPR030564">
    <property type="entry name" value="Myotubularin"/>
</dbReference>
<reference evidence="6 7" key="2">
    <citation type="submission" date="2018-11" db="EMBL/GenBank/DDBJ databases">
        <authorList>
            <consortium name="Pathogen Informatics"/>
        </authorList>
    </citation>
    <scope>NUCLEOTIDE SEQUENCE [LARGE SCALE GENOMIC DNA]</scope>
</reference>
<evidence type="ECO:0000313" key="7">
    <source>
        <dbReference type="Proteomes" id="UP000270296"/>
    </source>
</evidence>
<feature type="binding site" evidence="4">
    <location>
        <begin position="293"/>
        <end position="299"/>
    </location>
    <ligand>
        <name>substrate</name>
    </ligand>
</feature>
<dbReference type="WBParaSite" id="SBAD_0001001001-mRNA-1">
    <property type="protein sequence ID" value="SBAD_0001001001-mRNA-1"/>
    <property type="gene ID" value="SBAD_0001001001"/>
</dbReference>
<dbReference type="InterPro" id="IPR010569">
    <property type="entry name" value="Myotubularin-like_Pase_dom"/>
</dbReference>
<dbReference type="Pfam" id="PF21098">
    <property type="entry name" value="PH-GRAM_MTMR6-like"/>
    <property type="match status" value="1"/>
</dbReference>
<dbReference type="PANTHER" id="PTHR10807">
    <property type="entry name" value="MYOTUBULARIN-RELATED"/>
    <property type="match status" value="1"/>
</dbReference>
<organism evidence="8">
    <name type="scientific">Soboliphyme baturini</name>
    <dbReference type="NCBI Taxonomy" id="241478"/>
    <lineage>
        <taxon>Eukaryota</taxon>
        <taxon>Metazoa</taxon>
        <taxon>Ecdysozoa</taxon>
        <taxon>Nematoda</taxon>
        <taxon>Enoplea</taxon>
        <taxon>Dorylaimia</taxon>
        <taxon>Dioctophymatida</taxon>
        <taxon>Dioctophymatoidea</taxon>
        <taxon>Soboliphymatidae</taxon>
        <taxon>Soboliphyme</taxon>
    </lineage>
</organism>
<dbReference type="SMART" id="SM00404">
    <property type="entry name" value="PTPc_motif"/>
    <property type="match status" value="1"/>
</dbReference>
<dbReference type="EMBL" id="UZAM01013006">
    <property type="protein sequence ID" value="VDP24753.1"/>
    <property type="molecule type" value="Genomic_DNA"/>
</dbReference>
<dbReference type="InterPro" id="IPR003595">
    <property type="entry name" value="Tyr_Pase_cat"/>
</dbReference>
<dbReference type="PROSITE" id="PS00383">
    <property type="entry name" value="TYR_PHOSPHATASE_1"/>
    <property type="match status" value="1"/>
</dbReference>
<sequence>MKSCSLSPLFRMSSDSAPLWYILHTHISSVERGQITVSGSILVIRGKTFFTFKFIIPRDKTCQDVYDTLVTLSQCIEELPAFCYKESHEDDWSIISMYDDYARLGVPNDKWILSNFNEGYAVNITSYPEKLCVPRTAALSVLIGSSKFRSRGRLPVLSYLHRENGASICRCSQPLTGFNSRCGADEDLMHHVLKTNPRSGQLFIVDTRPKINAMANKAVGKGFEDENNYSDVRYHFLPVENIHAMRSSLNKMLESKYHGLENSGWMKHIRSLLETALFIAESVKSGVTVVVHCSDGWDRTPQTISLASIMLDPYYRTLHGFQTLIEKEWLKFGHKFSDRCGHIFQPDSNSKEIAPIFTQFLDCVWQLMVQFPQAFGFNEHYLLTVHDHVYSCQFGNFLCNCDKERAEMQLTERTYSFWGYVSRATHEFLNPVYDATSSSFLKPDLRPSNIRWVIN</sequence>
<evidence type="ECO:0000256" key="1">
    <source>
        <dbReference type="ARBA" id="ARBA00007471"/>
    </source>
</evidence>
<dbReference type="Pfam" id="PF06602">
    <property type="entry name" value="Myotub-related"/>
    <property type="match status" value="1"/>
</dbReference>
<reference evidence="8" key="1">
    <citation type="submission" date="2016-06" db="UniProtKB">
        <authorList>
            <consortium name="WormBaseParasite"/>
        </authorList>
    </citation>
    <scope>IDENTIFICATION</scope>
</reference>
<dbReference type="InterPro" id="IPR048994">
    <property type="entry name" value="PH-GRAM_MTMR6-9"/>
</dbReference>
<dbReference type="GO" id="GO:0004438">
    <property type="term" value="F:phosphatidylinositol-3-phosphate phosphatase activity"/>
    <property type="evidence" value="ECO:0007669"/>
    <property type="project" value="TreeGrafter"/>
</dbReference>
<accession>A0A183J1B4</accession>
<feature type="active site" description="Phosphocysteine intermediate" evidence="3">
    <location>
        <position position="293"/>
    </location>
</feature>